<evidence type="ECO:0000313" key="4">
    <source>
        <dbReference type="Proteomes" id="UP000276888"/>
    </source>
</evidence>
<dbReference type="SUPFAM" id="SSF54373">
    <property type="entry name" value="FAD-linked reductases, C-terminal domain"/>
    <property type="match status" value="1"/>
</dbReference>
<dbReference type="InterPro" id="IPR002938">
    <property type="entry name" value="FAD-bd"/>
</dbReference>
<evidence type="ECO:0000313" key="3">
    <source>
        <dbReference type="EMBL" id="AZS38555.1"/>
    </source>
</evidence>
<dbReference type="Pfam" id="PF01494">
    <property type="entry name" value="FAD_binding_3"/>
    <property type="match status" value="1"/>
</dbReference>
<dbReference type="PRINTS" id="PR00420">
    <property type="entry name" value="RNGMNOXGNASE"/>
</dbReference>
<dbReference type="AlphaFoldDB" id="A0A3Q9J0N4"/>
<dbReference type="InterPro" id="IPR054707">
    <property type="entry name" value="DhpH_subs-bd"/>
</dbReference>
<keyword evidence="4" id="KW-1185">Reference proteome</keyword>
<reference evidence="3 4" key="1">
    <citation type="submission" date="2018-08" db="EMBL/GenBank/DDBJ databases">
        <title>Microbacterium lemovicicum sp. nov., a bacterium isolated from a natural uranium-rich soil.</title>
        <authorList>
            <person name="ORTET P."/>
        </authorList>
    </citation>
    <scope>NUCLEOTIDE SEQUENCE [LARGE SCALE GENOMIC DNA]</scope>
    <source>
        <strain evidence="3 4">Viu22</strain>
    </source>
</reference>
<feature type="domain" description="2,6-dihydroxypyridine 3-monooxygenase substrate binding" evidence="2">
    <location>
        <begin position="170"/>
        <end position="297"/>
    </location>
</feature>
<dbReference type="PANTHER" id="PTHR47469">
    <property type="entry name" value="MONOOXYGENASE-LIKE"/>
    <property type="match status" value="1"/>
</dbReference>
<organism evidence="3 4">
    <name type="scientific">Microbacterium lemovicicum</name>
    <dbReference type="NCBI Taxonomy" id="1072463"/>
    <lineage>
        <taxon>Bacteria</taxon>
        <taxon>Bacillati</taxon>
        <taxon>Actinomycetota</taxon>
        <taxon>Actinomycetes</taxon>
        <taxon>Micrococcales</taxon>
        <taxon>Microbacteriaceae</taxon>
        <taxon>Microbacterium</taxon>
    </lineage>
</organism>
<name>A0A3Q9J0N4_9MICO</name>
<dbReference type="Pfam" id="PF22607">
    <property type="entry name" value="FAD_binding-like"/>
    <property type="match status" value="1"/>
</dbReference>
<dbReference type="PANTHER" id="PTHR47469:SF2">
    <property type="entry name" value="OS06G0597600 PROTEIN"/>
    <property type="match status" value="1"/>
</dbReference>
<dbReference type="RefSeq" id="WP_127096970.1">
    <property type="nucleotide sequence ID" value="NZ_CP031423.1"/>
</dbReference>
<proteinExistence type="predicted"/>
<dbReference type="Proteomes" id="UP000276888">
    <property type="component" value="Chromosome"/>
</dbReference>
<dbReference type="InterPro" id="IPR053212">
    <property type="entry name" value="DHP_3-monooxygenase"/>
</dbReference>
<dbReference type="EC" id="1.14.13.10" evidence="3"/>
<dbReference type="GO" id="GO:0018663">
    <property type="term" value="F:2,6-dihydroxypyridine 3-monooxygenase activity"/>
    <property type="evidence" value="ECO:0007669"/>
    <property type="project" value="UniProtKB-EC"/>
</dbReference>
<accession>A0A3Q9J0N4</accession>
<evidence type="ECO:0000259" key="2">
    <source>
        <dbReference type="Pfam" id="PF22607"/>
    </source>
</evidence>
<dbReference type="EMBL" id="CP031423">
    <property type="protein sequence ID" value="AZS38555.1"/>
    <property type="molecule type" value="Genomic_DNA"/>
</dbReference>
<dbReference type="SUPFAM" id="SSF51905">
    <property type="entry name" value="FAD/NAD(P)-binding domain"/>
    <property type="match status" value="1"/>
</dbReference>
<dbReference type="GO" id="GO:0071949">
    <property type="term" value="F:FAD binding"/>
    <property type="evidence" value="ECO:0007669"/>
    <property type="project" value="InterPro"/>
</dbReference>
<dbReference type="InterPro" id="IPR036188">
    <property type="entry name" value="FAD/NAD-bd_sf"/>
</dbReference>
<protein>
    <submittedName>
        <fullName evidence="3">2,6-dihydroxypyridine 3-monooxygenase</fullName>
        <ecNumber evidence="3">1.14.13.10</ecNumber>
    </submittedName>
</protein>
<feature type="domain" description="FAD-binding" evidence="1">
    <location>
        <begin position="7"/>
        <end position="162"/>
    </location>
</feature>
<dbReference type="Gene3D" id="3.50.50.60">
    <property type="entry name" value="FAD/NAD(P)-binding domain"/>
    <property type="match status" value="2"/>
</dbReference>
<evidence type="ECO:0000259" key="1">
    <source>
        <dbReference type="Pfam" id="PF01494"/>
    </source>
</evidence>
<dbReference type="NCBIfam" id="NF005566">
    <property type="entry name" value="PRK07236.1"/>
    <property type="match status" value="1"/>
</dbReference>
<sequence length="377" mass="40312">MAVRADRTRVGIVGGSLGGLFASVLLHRAGHDVTLFERSATGLERRGAGLVAQQEIFELLTTVGRAQDVNVGVVATERITLDRSGRVASRDPSPQTQISWDHVYEVLRALLPADRYRLGSHALRVQDGDDAAGIHFADGSHEDFDLVVGADGLGSVVRKTVAPADHRNRYVGYVTWRGLVPESILSADAGDVLLGRFAFYNGPGVHMLGYPVPGVGGDLRPGFRRYNWVWYRSLSDRGLTQLMQDVGRPPRSFSTAPGELPTALRDRLVEEAAHVLPPPFADVVDAESEPFMQAIYDYVAPRMAGSRVALLGDAAAVVRPHTAMGAAKAAGDALALAAALRHGGDVSAALAAYNAQRLPVAQAISRYGQQLAQSLLL</sequence>
<dbReference type="KEGG" id="mlv:CVS47_03214"/>
<keyword evidence="3" id="KW-0503">Monooxygenase</keyword>
<dbReference type="OrthoDB" id="3356051at2"/>
<gene>
    <name evidence="3" type="primary">dhpH</name>
    <name evidence="3" type="ORF">CVS47_03214</name>
</gene>
<keyword evidence="3" id="KW-0560">Oxidoreductase</keyword>